<keyword evidence="2" id="KW-1003">Cell membrane</keyword>
<evidence type="ECO:0000256" key="4">
    <source>
        <dbReference type="ARBA" id="ARBA00022989"/>
    </source>
</evidence>
<dbReference type="InterPro" id="IPR001851">
    <property type="entry name" value="ABC_transp_permease"/>
</dbReference>
<dbReference type="RefSeq" id="WP_319954317.1">
    <property type="nucleotide sequence ID" value="NZ_JAXAVX010000005.1"/>
</dbReference>
<organism evidence="8 9">
    <name type="scientific">Patulibacter brassicae</name>
    <dbReference type="NCBI Taxonomy" id="1705717"/>
    <lineage>
        <taxon>Bacteria</taxon>
        <taxon>Bacillati</taxon>
        <taxon>Actinomycetota</taxon>
        <taxon>Thermoleophilia</taxon>
        <taxon>Solirubrobacterales</taxon>
        <taxon>Patulibacteraceae</taxon>
        <taxon>Patulibacter</taxon>
    </lineage>
</organism>
<dbReference type="EMBL" id="JAXAVX010000005">
    <property type="protein sequence ID" value="MDX8152161.1"/>
    <property type="molecule type" value="Genomic_DNA"/>
</dbReference>
<dbReference type="PANTHER" id="PTHR30482:SF4">
    <property type="entry name" value="SLR1201 PROTEIN"/>
    <property type="match status" value="1"/>
</dbReference>
<sequence>MTTDPTTAAGASEGAPAPTPAERLRRPLVGERSDAAARVSFVLVAFLLIVVAPASLSAFRLDLLAKYLVFAIVAVGIALAWGRGGMLVLGQGLFFGLGGYAMAMHLQLADTPDGQQPMFMSLTGATDLPGLWEPFRSPVFALGMVVLLPMAVAALLGLLIFRSRVRGPYFAILTQALAAAFVILLVGQQNYTGGTNGLTVMTFFGLDLADEGDKRTLYFVIVGILAAVFLLARQLVRSRYGRLLVAVRDGEDRVRFLGYSPTTVKVVAFSVAAGFAGIAGALFVPVVGIISPTSLGVVPSIEMLIWVAVGGRLSLVGAIAGAVLVNWAKTEFSEAVPTGWLYLQGALFILVVAFAPRGLAGAFDWLREQRERLRERRPSAKRTTAEEGA</sequence>
<accession>A0ABU4VMI8</accession>
<protein>
    <submittedName>
        <fullName evidence="8">Urea ABC transporter permease subunit UrtC</fullName>
    </submittedName>
</protein>
<keyword evidence="4 7" id="KW-1133">Transmembrane helix</keyword>
<feature type="transmembrane region" description="Helical" evidence="7">
    <location>
        <begin position="303"/>
        <end position="328"/>
    </location>
</feature>
<feature type="transmembrane region" description="Helical" evidence="7">
    <location>
        <begin position="64"/>
        <end position="81"/>
    </location>
</feature>
<reference evidence="8 9" key="1">
    <citation type="submission" date="2023-11" db="EMBL/GenBank/DDBJ databases">
        <authorList>
            <person name="Xu M."/>
            <person name="Jiang T."/>
        </authorList>
    </citation>
    <scope>NUCLEOTIDE SEQUENCE [LARGE SCALE GENOMIC DNA]</scope>
    <source>
        <strain evidence="8 9">SD</strain>
    </source>
</reference>
<evidence type="ECO:0000256" key="7">
    <source>
        <dbReference type="SAM" id="Phobius"/>
    </source>
</evidence>
<evidence type="ECO:0000256" key="6">
    <source>
        <dbReference type="SAM" id="MobiDB-lite"/>
    </source>
</evidence>
<feature type="transmembrane region" description="Helical" evidence="7">
    <location>
        <begin position="266"/>
        <end position="291"/>
    </location>
</feature>
<feature type="transmembrane region" description="Helical" evidence="7">
    <location>
        <begin position="88"/>
        <end position="108"/>
    </location>
</feature>
<keyword evidence="3 7" id="KW-0812">Transmembrane</keyword>
<feature type="transmembrane region" description="Helical" evidence="7">
    <location>
        <begin position="216"/>
        <end position="236"/>
    </location>
</feature>
<evidence type="ECO:0000313" key="9">
    <source>
        <dbReference type="Proteomes" id="UP001277761"/>
    </source>
</evidence>
<dbReference type="InterPro" id="IPR043428">
    <property type="entry name" value="LivM-like"/>
</dbReference>
<dbReference type="Pfam" id="PF02653">
    <property type="entry name" value="BPD_transp_2"/>
    <property type="match status" value="1"/>
</dbReference>
<evidence type="ECO:0000256" key="5">
    <source>
        <dbReference type="ARBA" id="ARBA00023136"/>
    </source>
</evidence>
<keyword evidence="5 7" id="KW-0472">Membrane</keyword>
<feature type="region of interest" description="Disordered" evidence="6">
    <location>
        <begin position="1"/>
        <end position="24"/>
    </location>
</feature>
<dbReference type="PANTHER" id="PTHR30482">
    <property type="entry name" value="HIGH-AFFINITY BRANCHED-CHAIN AMINO ACID TRANSPORT SYSTEM PERMEASE"/>
    <property type="match status" value="1"/>
</dbReference>
<comment type="subcellular location">
    <subcellularLocation>
        <location evidence="1">Cell membrane</location>
        <topology evidence="1">Multi-pass membrane protein</topology>
    </subcellularLocation>
</comment>
<evidence type="ECO:0000256" key="2">
    <source>
        <dbReference type="ARBA" id="ARBA00022475"/>
    </source>
</evidence>
<dbReference type="NCBIfam" id="TIGR03408">
    <property type="entry name" value="urea_trans_UrtC"/>
    <property type="match status" value="1"/>
</dbReference>
<proteinExistence type="predicted"/>
<dbReference type="Proteomes" id="UP001277761">
    <property type="component" value="Unassembled WGS sequence"/>
</dbReference>
<feature type="transmembrane region" description="Helical" evidence="7">
    <location>
        <begin position="340"/>
        <end position="366"/>
    </location>
</feature>
<evidence type="ECO:0000256" key="1">
    <source>
        <dbReference type="ARBA" id="ARBA00004651"/>
    </source>
</evidence>
<keyword evidence="9" id="KW-1185">Reference proteome</keyword>
<evidence type="ECO:0000313" key="8">
    <source>
        <dbReference type="EMBL" id="MDX8152161.1"/>
    </source>
</evidence>
<evidence type="ECO:0000256" key="3">
    <source>
        <dbReference type="ARBA" id="ARBA00022692"/>
    </source>
</evidence>
<feature type="transmembrane region" description="Helical" evidence="7">
    <location>
        <begin position="35"/>
        <end position="58"/>
    </location>
</feature>
<name>A0ABU4VMI8_9ACTN</name>
<dbReference type="CDD" id="cd06581">
    <property type="entry name" value="TM_PBP1_LivM_like"/>
    <property type="match status" value="1"/>
</dbReference>
<comment type="caution">
    <text evidence="8">The sequence shown here is derived from an EMBL/GenBank/DDBJ whole genome shotgun (WGS) entry which is preliminary data.</text>
</comment>
<dbReference type="InterPro" id="IPR017778">
    <property type="entry name" value="ABC_transptr_urea_perm_UrtC"/>
</dbReference>
<feature type="transmembrane region" description="Helical" evidence="7">
    <location>
        <begin position="168"/>
        <end position="187"/>
    </location>
</feature>
<gene>
    <name evidence="8" type="primary">urtC</name>
    <name evidence="8" type="ORF">SK069_11190</name>
</gene>
<feature type="transmembrane region" description="Helical" evidence="7">
    <location>
        <begin position="139"/>
        <end position="161"/>
    </location>
</feature>